<dbReference type="AlphaFoldDB" id="A0A4Q5AXL0"/>
<accession>A0A4Q5AXL0</accession>
<dbReference type="EMBL" id="RYUY01000004">
    <property type="protein sequence ID" value="RYQ39376.1"/>
    <property type="molecule type" value="Genomic_DNA"/>
</dbReference>
<feature type="compositionally biased region" description="Basic and acidic residues" evidence="1">
    <location>
        <begin position="445"/>
        <end position="457"/>
    </location>
</feature>
<dbReference type="InterPro" id="IPR021145">
    <property type="entry name" value="Portal_protein_SPP1_Gp6-like"/>
</dbReference>
<dbReference type="Pfam" id="PF05133">
    <property type="entry name" value="SPP1_portal"/>
    <property type="match status" value="1"/>
</dbReference>
<dbReference type="RefSeq" id="WP_129914341.1">
    <property type="nucleotide sequence ID" value="NZ_RYUY01000004.1"/>
</dbReference>
<reference evidence="2 3" key="1">
    <citation type="submission" date="2018-12" db="EMBL/GenBank/DDBJ databases">
        <title>Unveiling genomic diversity among members of the Bifidobacterium pseudolongum species, a widely distributed gut commensal of the animal kingdom.</title>
        <authorList>
            <person name="Lugli G.A."/>
            <person name="Duranti S."/>
            <person name="Albert K."/>
            <person name="Mancabelli L."/>
            <person name="Napoli S."/>
            <person name="Viappiani A."/>
            <person name="Anzalone R."/>
            <person name="Longhi G."/>
            <person name="Milani C."/>
            <person name="Turroni F."/>
            <person name="Alessandri G."/>
            <person name="Sela D.A."/>
            <person name="Van Sinderen D."/>
            <person name="Ventura M."/>
        </authorList>
    </citation>
    <scope>NUCLEOTIDE SEQUENCE [LARGE SCALE GENOMIC DNA]</scope>
    <source>
        <strain evidence="2 3">2001B</strain>
    </source>
</reference>
<feature type="region of interest" description="Disordered" evidence="1">
    <location>
        <begin position="445"/>
        <end position="486"/>
    </location>
</feature>
<evidence type="ECO:0000313" key="2">
    <source>
        <dbReference type="EMBL" id="RYQ39376.1"/>
    </source>
</evidence>
<evidence type="ECO:0000256" key="1">
    <source>
        <dbReference type="SAM" id="MobiDB-lite"/>
    </source>
</evidence>
<feature type="compositionally biased region" description="Polar residues" evidence="1">
    <location>
        <begin position="458"/>
        <end position="469"/>
    </location>
</feature>
<proteinExistence type="predicted"/>
<name>A0A4Q5AXL0_9BIFI</name>
<comment type="caution">
    <text evidence="2">The sequence shown here is derived from an EMBL/GenBank/DDBJ whole genome shotgun (WGS) entry which is preliminary data.</text>
</comment>
<gene>
    <name evidence="2" type="ORF">PG2001B_1117</name>
</gene>
<protein>
    <submittedName>
        <fullName evidence="2">Phage portal protein</fullName>
    </submittedName>
</protein>
<sequence>MVLDTGLTTQDNGYLAVESAHIGSIHGMDPDSQANTLQLLNIWRKHYPRNTLRTGYYLAHYGYKGVAYSIPASMRAMAKPMIGWPNKAVRALADLSTFEGFNAPESLQSRVDDLCDMSMLDVKVPQCIVSAYTHGCAFLTVSSDDEGRTLITPRSADWSAAIWDWTHNRIKAAMTITDKDKHGYITAFRVWLPYVVWDCHRDSGPYLGRWVAEPVETGFDRPTVVPFVHDEQLNRPFGSSRITRPLMALTDFGLRTLVRMEATAEFYAAPRIWFLGANKGQVSPDTWSSLLQVINGVPASKNGDKPEMRQLSQASMQPHADMLRSVALMVAAETDIPATDLGITVDNPGSAEAMAEAERKLSRTADRQNLRFGRALRDALGMALKAEGASDEDINRIRPVWAPTKETSDAARADYYAKIAGVNPSFANSDVGLSKAGLSWQEIREQRAWEQSERAKQQLDQLRAQTNAQKEPPQDTTDHGGGTNEP</sequence>
<organism evidence="2 3">
    <name type="scientific">Bifidobacterium pseudolongum subsp. globosum</name>
    <dbReference type="NCBI Taxonomy" id="1690"/>
    <lineage>
        <taxon>Bacteria</taxon>
        <taxon>Bacillati</taxon>
        <taxon>Actinomycetota</taxon>
        <taxon>Actinomycetes</taxon>
        <taxon>Bifidobacteriales</taxon>
        <taxon>Bifidobacteriaceae</taxon>
        <taxon>Bifidobacterium</taxon>
    </lineage>
</organism>
<dbReference type="Proteomes" id="UP000293208">
    <property type="component" value="Unassembled WGS sequence"/>
</dbReference>
<evidence type="ECO:0000313" key="3">
    <source>
        <dbReference type="Proteomes" id="UP000293208"/>
    </source>
</evidence>